<evidence type="ECO:0000256" key="1">
    <source>
        <dbReference type="SAM" id="Phobius"/>
    </source>
</evidence>
<gene>
    <name evidence="2" type="ORF">AGLY_006291</name>
</gene>
<dbReference type="Proteomes" id="UP000475862">
    <property type="component" value="Unassembled WGS sequence"/>
</dbReference>
<dbReference type="AlphaFoldDB" id="A0A6G0TRW5"/>
<keyword evidence="1" id="KW-0812">Transmembrane</keyword>
<evidence type="ECO:0000313" key="2">
    <source>
        <dbReference type="EMBL" id="KAE9537268.1"/>
    </source>
</evidence>
<organism evidence="2 3">
    <name type="scientific">Aphis glycines</name>
    <name type="common">Soybean aphid</name>
    <dbReference type="NCBI Taxonomy" id="307491"/>
    <lineage>
        <taxon>Eukaryota</taxon>
        <taxon>Metazoa</taxon>
        <taxon>Ecdysozoa</taxon>
        <taxon>Arthropoda</taxon>
        <taxon>Hexapoda</taxon>
        <taxon>Insecta</taxon>
        <taxon>Pterygota</taxon>
        <taxon>Neoptera</taxon>
        <taxon>Paraneoptera</taxon>
        <taxon>Hemiptera</taxon>
        <taxon>Sternorrhyncha</taxon>
        <taxon>Aphidomorpha</taxon>
        <taxon>Aphidoidea</taxon>
        <taxon>Aphididae</taxon>
        <taxon>Aphidini</taxon>
        <taxon>Aphis</taxon>
        <taxon>Aphis</taxon>
    </lineage>
</organism>
<sequence>MRLQKTIDIKTISKLCLFVTVKSIQRLYNGTRFSSRHFQVLKNFFLCNGGNNFVHRKIPKKIILGQIYEIILSTQLKYNDNEVNKDHELDSLQYIIFKSDIAKVPTIFLQQAFNGLDFKNENETNIYTKSLILNLILISIIKILDYILKVVDSERSEECIDFTMMYVFFFVFFFASVYSITSRNNAPISNYGGGFRCKSKNLTFSNSFQKNREKQKKIDGKTGIFTQIQFSTESIFYMVVIQKLITTTEIFEFFFEVSFKFLRNLSKTRKFAILKIWYKVLHKFFFKYLVDKIFLALSKYLLTNHLRSESFFVYNDTYHCIQI</sequence>
<feature type="transmembrane region" description="Helical" evidence="1">
    <location>
        <begin position="131"/>
        <end position="151"/>
    </location>
</feature>
<proteinExistence type="predicted"/>
<dbReference type="EMBL" id="VYZN01000018">
    <property type="protein sequence ID" value="KAE9537268.1"/>
    <property type="molecule type" value="Genomic_DNA"/>
</dbReference>
<feature type="transmembrane region" description="Helical" evidence="1">
    <location>
        <begin position="163"/>
        <end position="181"/>
    </location>
</feature>
<reference evidence="2 3" key="1">
    <citation type="submission" date="2019-08" db="EMBL/GenBank/DDBJ databases">
        <title>The genome of the soybean aphid Biotype 1, its phylome, world population structure and adaptation to the North American continent.</title>
        <authorList>
            <person name="Giordano R."/>
            <person name="Donthu R.K."/>
            <person name="Hernandez A.G."/>
            <person name="Wright C.L."/>
            <person name="Zimin A.V."/>
        </authorList>
    </citation>
    <scope>NUCLEOTIDE SEQUENCE [LARGE SCALE GENOMIC DNA]</scope>
    <source>
        <tissue evidence="2">Whole aphids</tissue>
    </source>
</reference>
<keyword evidence="1" id="KW-1133">Transmembrane helix</keyword>
<keyword evidence="1" id="KW-0472">Membrane</keyword>
<protein>
    <submittedName>
        <fullName evidence="2">Uncharacterized protein</fullName>
    </submittedName>
</protein>
<keyword evidence="3" id="KW-1185">Reference proteome</keyword>
<comment type="caution">
    <text evidence="2">The sequence shown here is derived from an EMBL/GenBank/DDBJ whole genome shotgun (WGS) entry which is preliminary data.</text>
</comment>
<evidence type="ECO:0000313" key="3">
    <source>
        <dbReference type="Proteomes" id="UP000475862"/>
    </source>
</evidence>
<name>A0A6G0TRW5_APHGL</name>
<accession>A0A6G0TRW5</accession>